<dbReference type="SMART" id="SM00504">
    <property type="entry name" value="Ubox"/>
    <property type="match status" value="1"/>
</dbReference>
<dbReference type="SUPFAM" id="SSF48371">
    <property type="entry name" value="ARM repeat"/>
    <property type="match status" value="1"/>
</dbReference>
<gene>
    <name evidence="9" type="ORF">ADEAN_000706100</name>
</gene>
<keyword evidence="6" id="KW-0175">Coiled coil</keyword>
<feature type="compositionally biased region" description="Low complexity" evidence="7">
    <location>
        <begin position="540"/>
        <end position="553"/>
    </location>
</feature>
<keyword evidence="10" id="KW-1185">Reference proteome</keyword>
<dbReference type="SUPFAM" id="SSF57850">
    <property type="entry name" value="RING/U-box"/>
    <property type="match status" value="1"/>
</dbReference>
<evidence type="ECO:0000256" key="6">
    <source>
        <dbReference type="SAM" id="Coils"/>
    </source>
</evidence>
<dbReference type="GO" id="GO:0071218">
    <property type="term" value="P:cellular response to misfolded protein"/>
    <property type="evidence" value="ECO:0007669"/>
    <property type="project" value="TreeGrafter"/>
</dbReference>
<dbReference type="GO" id="GO:0045862">
    <property type="term" value="P:positive regulation of proteolysis"/>
    <property type="evidence" value="ECO:0007669"/>
    <property type="project" value="TreeGrafter"/>
</dbReference>
<feature type="domain" description="U-box" evidence="8">
    <location>
        <begin position="563"/>
        <end position="625"/>
    </location>
</feature>
<dbReference type="Gene3D" id="3.30.40.10">
    <property type="entry name" value="Zinc/RING finger domain, C3HC4 (zinc finger)"/>
    <property type="match status" value="1"/>
</dbReference>
<feature type="coiled-coil region" evidence="6">
    <location>
        <begin position="489"/>
        <end position="516"/>
    </location>
</feature>
<evidence type="ECO:0000256" key="7">
    <source>
        <dbReference type="SAM" id="MobiDB-lite"/>
    </source>
</evidence>
<evidence type="ECO:0000256" key="3">
    <source>
        <dbReference type="ARBA" id="ARBA00022679"/>
    </source>
</evidence>
<name>A0A7G2CLX3_9TRYP</name>
<dbReference type="GO" id="GO:0043161">
    <property type="term" value="P:proteasome-mediated ubiquitin-dependent protein catabolic process"/>
    <property type="evidence" value="ECO:0007669"/>
    <property type="project" value="TreeGrafter"/>
</dbReference>
<organism evidence="9 10">
    <name type="scientific">Angomonas deanei</name>
    <dbReference type="NCBI Taxonomy" id="59799"/>
    <lineage>
        <taxon>Eukaryota</taxon>
        <taxon>Discoba</taxon>
        <taxon>Euglenozoa</taxon>
        <taxon>Kinetoplastea</taxon>
        <taxon>Metakinetoplastina</taxon>
        <taxon>Trypanosomatida</taxon>
        <taxon>Trypanosomatidae</taxon>
        <taxon>Strigomonadinae</taxon>
        <taxon>Angomonas</taxon>
    </lineage>
</organism>
<evidence type="ECO:0000313" key="10">
    <source>
        <dbReference type="Proteomes" id="UP000515908"/>
    </source>
</evidence>
<sequence>MTGVNPAVQALLNESPEAISVTTLSSLCTALKDGNTLVQLVNPAQRPVCVEVLKRLLGVANDPTKPTAVKMMCLECFYDLSRVQDQQFRQGELYTTVQGLNESFEATLGREGAALSAQQEMLTVLLFRCSGFVELKAGDLLQLMQFCKGDERSLIALLLTIICNRNYEWQLIQAAVRCIYELSTPASYFQPGVAAETIKVTAFSAKMVSMVTNVVKDGVLSKLFQEFSERWALSANNKNPTNGGGEGLGVLGSPQTLNAASVLSPTQKQELLNWSVVLRYLSVLTHNLLEFSDSPTANRDLQQALIGTAQGQRMMSVVVIPYVMAVLHTWERAMAAGTMKGNDMRNPYLNSALAALRLLRVALYKPKVALDPSLQQALAALVQLVTRLHPQLRSEYTGMLAMLFVVECLCNANARTITAPVNLAGSLDVLLTTISQDKSPLRPGAQCNTAQGFAVCFAREESPFVVTTNESVELLHQKFAKEEQEIKEDAEAYAAIEKLEEQLDALQAMIFQLALGQLLGELAMAGAFNQQPGVIGHQEPPATAASPSAAASPSKKKKKHPKQFCCQLTGKLMREPVTLKNGHQFEYEALMDVVKKVGQVDPLTGEAFNEEIEINHALQQEIAQYKVNKATSK</sequence>
<dbReference type="EMBL" id="LR877158">
    <property type="protein sequence ID" value="CAD2219553.1"/>
    <property type="molecule type" value="Genomic_DNA"/>
</dbReference>
<dbReference type="InterPro" id="IPR003613">
    <property type="entry name" value="Ubox_domain"/>
</dbReference>
<dbReference type="VEuPathDB" id="TriTrypDB:ADEAN_000706100"/>
<keyword evidence="3" id="KW-0808">Transferase</keyword>
<evidence type="ECO:0000256" key="5">
    <source>
        <dbReference type="ARBA" id="ARBA00022786"/>
    </source>
</evidence>
<dbReference type="PANTHER" id="PTHR46803">
    <property type="entry name" value="E3 UBIQUITIN-PROTEIN LIGASE CHIP"/>
    <property type="match status" value="1"/>
</dbReference>
<comment type="catalytic activity">
    <reaction evidence="1">
        <text>S-ubiquitinyl-[E2 ubiquitin-conjugating enzyme]-L-cysteine + [acceptor protein]-L-lysine = [E2 ubiquitin-conjugating enzyme]-L-cysteine + N(6)-ubiquitinyl-[acceptor protein]-L-lysine.</text>
        <dbReference type="EC" id="2.3.2.27"/>
    </reaction>
</comment>
<dbReference type="GO" id="GO:0000209">
    <property type="term" value="P:protein polyubiquitination"/>
    <property type="evidence" value="ECO:0007669"/>
    <property type="project" value="TreeGrafter"/>
</dbReference>
<protein>
    <recommendedName>
        <fullName evidence="2">RING-type E3 ubiquitin transferase</fullName>
        <ecNumber evidence="2">2.3.2.27</ecNumber>
    </recommendedName>
</protein>
<dbReference type="AlphaFoldDB" id="A0A7G2CLX3"/>
<dbReference type="InterPro" id="IPR016024">
    <property type="entry name" value="ARM-type_fold"/>
</dbReference>
<feature type="region of interest" description="Disordered" evidence="7">
    <location>
        <begin position="534"/>
        <end position="561"/>
    </location>
</feature>
<dbReference type="Pfam" id="PF04564">
    <property type="entry name" value="U-box"/>
    <property type="match status" value="1"/>
</dbReference>
<keyword evidence="4" id="KW-0677">Repeat</keyword>
<evidence type="ECO:0000256" key="2">
    <source>
        <dbReference type="ARBA" id="ARBA00012483"/>
    </source>
</evidence>
<dbReference type="GO" id="GO:0005737">
    <property type="term" value="C:cytoplasm"/>
    <property type="evidence" value="ECO:0007669"/>
    <property type="project" value="TreeGrafter"/>
</dbReference>
<evidence type="ECO:0000259" key="8">
    <source>
        <dbReference type="SMART" id="SM00504"/>
    </source>
</evidence>
<dbReference type="InterPro" id="IPR013083">
    <property type="entry name" value="Znf_RING/FYVE/PHD"/>
</dbReference>
<dbReference type="Proteomes" id="UP000515908">
    <property type="component" value="Chromosome 14"/>
</dbReference>
<dbReference type="GO" id="GO:0061630">
    <property type="term" value="F:ubiquitin protein ligase activity"/>
    <property type="evidence" value="ECO:0007669"/>
    <property type="project" value="UniProtKB-EC"/>
</dbReference>
<proteinExistence type="predicted"/>
<evidence type="ECO:0000313" key="9">
    <source>
        <dbReference type="EMBL" id="CAD2219553.1"/>
    </source>
</evidence>
<dbReference type="EC" id="2.3.2.27" evidence="2"/>
<reference evidence="9 10" key="1">
    <citation type="submission" date="2020-08" db="EMBL/GenBank/DDBJ databases">
        <authorList>
            <person name="Newling K."/>
            <person name="Davey J."/>
            <person name="Forrester S."/>
        </authorList>
    </citation>
    <scope>NUCLEOTIDE SEQUENCE [LARGE SCALE GENOMIC DNA]</scope>
    <source>
        <strain evidence="10">Crithidia deanei Carvalho (ATCC PRA-265)</strain>
    </source>
</reference>
<keyword evidence="5" id="KW-0833">Ubl conjugation pathway</keyword>
<evidence type="ECO:0000256" key="1">
    <source>
        <dbReference type="ARBA" id="ARBA00000900"/>
    </source>
</evidence>
<evidence type="ECO:0000256" key="4">
    <source>
        <dbReference type="ARBA" id="ARBA00022737"/>
    </source>
</evidence>
<dbReference type="OrthoDB" id="7537227at2759"/>
<dbReference type="GO" id="GO:0051087">
    <property type="term" value="F:protein-folding chaperone binding"/>
    <property type="evidence" value="ECO:0007669"/>
    <property type="project" value="TreeGrafter"/>
</dbReference>
<dbReference type="PANTHER" id="PTHR46803:SF2">
    <property type="entry name" value="E3 UBIQUITIN-PROTEIN LIGASE CHIP"/>
    <property type="match status" value="1"/>
</dbReference>
<accession>A0A7G2CLX3</accession>
<dbReference type="GO" id="GO:0006515">
    <property type="term" value="P:protein quality control for misfolded or incompletely synthesized proteins"/>
    <property type="evidence" value="ECO:0007669"/>
    <property type="project" value="TreeGrafter"/>
</dbReference>